<feature type="coiled-coil region" evidence="1">
    <location>
        <begin position="603"/>
        <end position="744"/>
    </location>
</feature>
<feature type="coiled-coil region" evidence="1">
    <location>
        <begin position="499"/>
        <end position="533"/>
    </location>
</feature>
<comment type="caution">
    <text evidence="3">The sequence shown here is derived from an EMBL/GenBank/DDBJ whole genome shotgun (WGS) entry which is preliminary data.</text>
</comment>
<keyword evidence="4" id="KW-1185">Reference proteome</keyword>
<dbReference type="AlphaFoldDB" id="A0AAU9JW26"/>
<evidence type="ECO:0000256" key="1">
    <source>
        <dbReference type="SAM" id="Coils"/>
    </source>
</evidence>
<feature type="compositionally biased region" description="Low complexity" evidence="2">
    <location>
        <begin position="69"/>
        <end position="84"/>
    </location>
</feature>
<protein>
    <submittedName>
        <fullName evidence="3">Uncharacterized protein</fullName>
    </submittedName>
</protein>
<reference evidence="3" key="1">
    <citation type="submission" date="2021-09" db="EMBL/GenBank/DDBJ databases">
        <authorList>
            <consortium name="AG Swart"/>
            <person name="Singh M."/>
            <person name="Singh A."/>
            <person name="Seah K."/>
            <person name="Emmerich C."/>
        </authorList>
    </citation>
    <scope>NUCLEOTIDE SEQUENCE</scope>
    <source>
        <strain evidence="3">ATCC30299</strain>
    </source>
</reference>
<keyword evidence="1" id="KW-0175">Coiled coil</keyword>
<dbReference type="SUPFAM" id="SSF52540">
    <property type="entry name" value="P-loop containing nucleoside triphosphate hydrolases"/>
    <property type="match status" value="1"/>
</dbReference>
<feature type="coiled-coil region" evidence="1">
    <location>
        <begin position="367"/>
        <end position="457"/>
    </location>
</feature>
<evidence type="ECO:0000256" key="2">
    <source>
        <dbReference type="SAM" id="MobiDB-lite"/>
    </source>
</evidence>
<dbReference type="Gene3D" id="1.10.287.1490">
    <property type="match status" value="1"/>
</dbReference>
<dbReference type="Proteomes" id="UP001162131">
    <property type="component" value="Unassembled WGS sequence"/>
</dbReference>
<sequence>MDLIKKEERVSVLIRLFGDETINQYQRCVSTINRDIIQLSETPDFQDFNDIEGFIRKDKLAHSPQKGDQLQFSEQLSQEPSSPQRKPKDLPEMLQKEKSQLISVDYVYLENEPAELIVQNLALDLKKHNCIISVGRSEALTVKGGMIIGLLKRAFDEGFQVQISCAVIGNKVQPLIEGNKDIKRFEEGVGIFYSLDYFNPRKSKEPLVVTTIILEKQGEKSFLQFADISQFNKSVENLGLVLTNSEEFTEIPAKDKLVQVLSKSICSAGKVVVIGNINPTIPYYSQTKNTLSFLDNIYKNRHKSKTLYTQLLLRQIERLQRNNTVVARNHEELGTQINIIKEEKSKADEDIKMYQTMLLDLQQKQMMPRDEQEIVNLTQQLNSLREVDLIKKTEIYELKQKCQDLEKMLQEEKEKTRGFEKELEIEKYYREEKDRKYEDLSKNVNLINGKLHEAEAMVKVQKSFIESLPSHITVPKNINREMNDIAISPFKDTDNKENQMNLQEQLAQVQSELDSVKVELRISNEKIQQLEKAENPIENSKDMEYYNLVKGAWSFTEAVQKELMTIIENLRTLMDVRVKNAAAKEYALRLRLQKIHTNHTEFLKEYQQKIKDKEELASEHSKLEKEHIELQGKYDALKAEIKDEVQKFKVDAKDKLKNYKGELQNYKKENEELKVKLQESEAAIKQLKERNAHIVDEMKDLTHRYDKSKSDFIKNLNIEKEEMKEQFNKEKKRFEEEIAALKMLREPLANPRRKANA</sequence>
<accession>A0AAU9JW26</accession>
<dbReference type="Gene3D" id="1.20.58.1980">
    <property type="match status" value="1"/>
</dbReference>
<dbReference type="EMBL" id="CAJZBQ010000052">
    <property type="protein sequence ID" value="CAG9331035.1"/>
    <property type="molecule type" value="Genomic_DNA"/>
</dbReference>
<feature type="region of interest" description="Disordered" evidence="2">
    <location>
        <begin position="68"/>
        <end position="89"/>
    </location>
</feature>
<evidence type="ECO:0000313" key="4">
    <source>
        <dbReference type="Proteomes" id="UP001162131"/>
    </source>
</evidence>
<name>A0AAU9JW26_9CILI</name>
<dbReference type="InterPro" id="IPR027417">
    <property type="entry name" value="P-loop_NTPase"/>
</dbReference>
<organism evidence="3 4">
    <name type="scientific">Blepharisma stoltei</name>
    <dbReference type="NCBI Taxonomy" id="1481888"/>
    <lineage>
        <taxon>Eukaryota</taxon>
        <taxon>Sar</taxon>
        <taxon>Alveolata</taxon>
        <taxon>Ciliophora</taxon>
        <taxon>Postciliodesmatophora</taxon>
        <taxon>Heterotrichea</taxon>
        <taxon>Heterotrichida</taxon>
        <taxon>Blepharismidae</taxon>
        <taxon>Blepharisma</taxon>
    </lineage>
</organism>
<evidence type="ECO:0000313" key="3">
    <source>
        <dbReference type="EMBL" id="CAG9331035.1"/>
    </source>
</evidence>
<proteinExistence type="predicted"/>
<gene>
    <name evidence="3" type="ORF">BSTOLATCC_MIC52441</name>
</gene>